<organism evidence="1 2">
    <name type="scientific">Micromonospora chaiyaphumensis</name>
    <dbReference type="NCBI Taxonomy" id="307119"/>
    <lineage>
        <taxon>Bacteria</taxon>
        <taxon>Bacillati</taxon>
        <taxon>Actinomycetota</taxon>
        <taxon>Actinomycetes</taxon>
        <taxon>Micromonosporales</taxon>
        <taxon>Micromonosporaceae</taxon>
        <taxon>Micromonospora</taxon>
    </lineage>
</organism>
<reference evidence="2" key="1">
    <citation type="submission" date="2016-06" db="EMBL/GenBank/DDBJ databases">
        <authorList>
            <person name="Varghese N."/>
            <person name="Submissions Spin"/>
        </authorList>
    </citation>
    <scope>NUCLEOTIDE SEQUENCE [LARGE SCALE GENOMIC DNA]</scope>
    <source>
        <strain evidence="2">DSM 45246</strain>
    </source>
</reference>
<dbReference type="Gene3D" id="1.25.40.10">
    <property type="entry name" value="Tetratricopeptide repeat domain"/>
    <property type="match status" value="2"/>
</dbReference>
<gene>
    <name evidence="1" type="ORF">GA0070214_111169</name>
</gene>
<dbReference type="InterPro" id="IPR050767">
    <property type="entry name" value="Sel1_AlgK"/>
</dbReference>
<accession>A0A1C4Z493</accession>
<dbReference type="Proteomes" id="UP000199629">
    <property type="component" value="Unassembled WGS sequence"/>
</dbReference>
<dbReference type="SUPFAM" id="SSF81901">
    <property type="entry name" value="HCP-like"/>
    <property type="match status" value="1"/>
</dbReference>
<dbReference type="InterPro" id="IPR011990">
    <property type="entry name" value="TPR-like_helical_dom_sf"/>
</dbReference>
<protein>
    <recommendedName>
        <fullName evidence="3">TPR repeat</fullName>
    </recommendedName>
</protein>
<evidence type="ECO:0000313" key="2">
    <source>
        <dbReference type="Proteomes" id="UP000199629"/>
    </source>
</evidence>
<dbReference type="InterPro" id="IPR006597">
    <property type="entry name" value="Sel1-like"/>
</dbReference>
<dbReference type="EMBL" id="FMCS01000011">
    <property type="protein sequence ID" value="SCF27839.1"/>
    <property type="molecule type" value="Genomic_DNA"/>
</dbReference>
<name>A0A1C4Z493_9ACTN</name>
<evidence type="ECO:0000313" key="1">
    <source>
        <dbReference type="EMBL" id="SCF27839.1"/>
    </source>
</evidence>
<dbReference type="PANTHER" id="PTHR11102:SF160">
    <property type="entry name" value="ERAD-ASSOCIATED E3 UBIQUITIN-PROTEIN LIGASE COMPONENT HRD3"/>
    <property type="match status" value="1"/>
</dbReference>
<dbReference type="Pfam" id="PF08238">
    <property type="entry name" value="Sel1"/>
    <property type="match status" value="4"/>
</dbReference>
<dbReference type="SMART" id="SM00671">
    <property type="entry name" value="SEL1"/>
    <property type="match status" value="4"/>
</dbReference>
<dbReference type="RefSeq" id="WP_091269207.1">
    <property type="nucleotide sequence ID" value="NZ_FMCS01000011.1"/>
</dbReference>
<sequence>MGKEGLRPGDFEELFGRMTRGDLAARAEVQRRLPELLALADGGDADAQALAGGLFLEHLSRPAEARRYFESAAGQGHPAGSRGLAVMLLNGVDGERDVPRAISLLTAAAEAGDSYAAFNLGVLFRRGELVAPDQGRARLMFQRSAELGLGAGAAALAECLAADGEQERAREWNVRGAESGSVVAMYALAQAWRDGVGGPVDRVQAVRWFLRMLDWGDNRGAVEAVQIAPLMSADEITEAARLAGRPHDAQTLIERAHRPR</sequence>
<dbReference type="AlphaFoldDB" id="A0A1C4Z493"/>
<dbReference type="PANTHER" id="PTHR11102">
    <property type="entry name" value="SEL-1-LIKE PROTEIN"/>
    <property type="match status" value="1"/>
</dbReference>
<proteinExistence type="predicted"/>
<keyword evidence="2" id="KW-1185">Reference proteome</keyword>
<evidence type="ECO:0008006" key="3">
    <source>
        <dbReference type="Google" id="ProtNLM"/>
    </source>
</evidence>